<evidence type="ECO:0000256" key="2">
    <source>
        <dbReference type="SAM" id="SignalP"/>
    </source>
</evidence>
<dbReference type="OrthoDB" id="4991875at2759"/>
<keyword evidence="4" id="KW-1185">Reference proteome</keyword>
<reference evidence="3" key="1">
    <citation type="journal article" date="2020" name="Stud. Mycol.">
        <title>101 Dothideomycetes genomes: a test case for predicting lifestyles and emergence of pathogens.</title>
        <authorList>
            <person name="Haridas S."/>
            <person name="Albert R."/>
            <person name="Binder M."/>
            <person name="Bloem J."/>
            <person name="Labutti K."/>
            <person name="Salamov A."/>
            <person name="Andreopoulos B."/>
            <person name="Baker S."/>
            <person name="Barry K."/>
            <person name="Bills G."/>
            <person name="Bluhm B."/>
            <person name="Cannon C."/>
            <person name="Castanera R."/>
            <person name="Culley D."/>
            <person name="Daum C."/>
            <person name="Ezra D."/>
            <person name="Gonzalez J."/>
            <person name="Henrissat B."/>
            <person name="Kuo A."/>
            <person name="Liang C."/>
            <person name="Lipzen A."/>
            <person name="Lutzoni F."/>
            <person name="Magnuson J."/>
            <person name="Mondo S."/>
            <person name="Nolan M."/>
            <person name="Ohm R."/>
            <person name="Pangilinan J."/>
            <person name="Park H.-J."/>
            <person name="Ramirez L."/>
            <person name="Alfaro M."/>
            <person name="Sun H."/>
            <person name="Tritt A."/>
            <person name="Yoshinaga Y."/>
            <person name="Zwiers L.-H."/>
            <person name="Turgeon B."/>
            <person name="Goodwin S."/>
            <person name="Spatafora J."/>
            <person name="Crous P."/>
            <person name="Grigoriev I."/>
        </authorList>
    </citation>
    <scope>NUCLEOTIDE SEQUENCE</scope>
    <source>
        <strain evidence="3">CBS 175.79</strain>
    </source>
</reference>
<evidence type="ECO:0000256" key="1">
    <source>
        <dbReference type="SAM" id="MobiDB-lite"/>
    </source>
</evidence>
<organism evidence="3 4">
    <name type="scientific">Aaosphaeria arxii CBS 175.79</name>
    <dbReference type="NCBI Taxonomy" id="1450172"/>
    <lineage>
        <taxon>Eukaryota</taxon>
        <taxon>Fungi</taxon>
        <taxon>Dikarya</taxon>
        <taxon>Ascomycota</taxon>
        <taxon>Pezizomycotina</taxon>
        <taxon>Dothideomycetes</taxon>
        <taxon>Pleosporomycetidae</taxon>
        <taxon>Pleosporales</taxon>
        <taxon>Pleosporales incertae sedis</taxon>
        <taxon>Aaosphaeria</taxon>
    </lineage>
</organism>
<sequence length="215" mass="21340">MRQSVAILIASVAVAQSATIDYFFPGGYEGYEPIASIVKVDGPTVVAQLTCPTTLPDYDDTECGWGPGLELTVISSATFVGTMKAPQVTMTYSCEGKKNEKSMTCDASIGGAGANSPMSENAVLSGTDAQTATAQVTAGWDKLSATTGAASSSVKTSASPAPTTGPAATASQASATAGSSTVASAQTTETGAAYQLGVKGSALFALAGAAALNAW</sequence>
<dbReference type="AlphaFoldDB" id="A0A6A5XNR2"/>
<accession>A0A6A5XNR2</accession>
<feature type="chain" id="PRO_5025580237" description="GPI anchored protein" evidence="2">
    <location>
        <begin position="18"/>
        <end position="215"/>
    </location>
</feature>
<dbReference type="Proteomes" id="UP000799778">
    <property type="component" value="Unassembled WGS sequence"/>
</dbReference>
<evidence type="ECO:0000313" key="3">
    <source>
        <dbReference type="EMBL" id="KAF2014546.1"/>
    </source>
</evidence>
<proteinExistence type="predicted"/>
<protein>
    <recommendedName>
        <fullName evidence="5">GPI anchored protein</fullName>
    </recommendedName>
</protein>
<feature type="signal peptide" evidence="2">
    <location>
        <begin position="1"/>
        <end position="17"/>
    </location>
</feature>
<dbReference type="PANTHER" id="PTHR40640">
    <property type="entry name" value="ANCHORED GLYCOPROTEIN, PUTATIVE (AFU_ORTHOLOGUE AFUA_8G04860)-RELATED"/>
    <property type="match status" value="1"/>
</dbReference>
<feature type="region of interest" description="Disordered" evidence="1">
    <location>
        <begin position="149"/>
        <end position="172"/>
    </location>
</feature>
<dbReference type="PANTHER" id="PTHR40640:SF1">
    <property type="entry name" value="ANCHORED GLYCOPROTEIN, PUTATIVE (AFU_ORTHOLOGUE AFUA_8G04860)-RELATED"/>
    <property type="match status" value="1"/>
</dbReference>
<name>A0A6A5XNR2_9PLEO</name>
<dbReference type="EMBL" id="ML978070">
    <property type="protein sequence ID" value="KAF2014546.1"/>
    <property type="molecule type" value="Genomic_DNA"/>
</dbReference>
<evidence type="ECO:0008006" key="5">
    <source>
        <dbReference type="Google" id="ProtNLM"/>
    </source>
</evidence>
<dbReference type="GeneID" id="54279401"/>
<gene>
    <name evidence="3" type="ORF">BU24DRAFT_216402</name>
</gene>
<dbReference type="RefSeq" id="XP_033382885.1">
    <property type="nucleotide sequence ID" value="XM_033522004.1"/>
</dbReference>
<feature type="compositionally biased region" description="Low complexity" evidence="1">
    <location>
        <begin position="156"/>
        <end position="172"/>
    </location>
</feature>
<keyword evidence="2" id="KW-0732">Signal</keyword>
<evidence type="ECO:0000313" key="4">
    <source>
        <dbReference type="Proteomes" id="UP000799778"/>
    </source>
</evidence>